<dbReference type="Proteomes" id="UP000007392">
    <property type="component" value="Chromosome"/>
</dbReference>
<protein>
    <submittedName>
        <fullName evidence="1">Uncharacterized protein</fullName>
    </submittedName>
</protein>
<dbReference type="AlphaFoldDB" id="R9ULL3"/>
<evidence type="ECO:0000313" key="1">
    <source>
        <dbReference type="EMBL" id="AGN70739.1"/>
    </source>
</evidence>
<dbReference type="HOGENOM" id="CLU_2207419_0_0_9"/>
<dbReference type="EMBL" id="CP003422">
    <property type="protein sequence ID" value="AGN70739.1"/>
    <property type="molecule type" value="Genomic_DNA"/>
</dbReference>
<organism evidence="1 2">
    <name type="scientific">Paenibacillus mucilaginosus K02</name>
    <dbReference type="NCBI Taxonomy" id="997761"/>
    <lineage>
        <taxon>Bacteria</taxon>
        <taxon>Bacillati</taxon>
        <taxon>Bacillota</taxon>
        <taxon>Bacilli</taxon>
        <taxon>Bacillales</taxon>
        <taxon>Paenibacillaceae</taxon>
        <taxon>Paenibacillus</taxon>
    </lineage>
</organism>
<reference evidence="1 2" key="1">
    <citation type="submission" date="2013-06" db="EMBL/GenBank/DDBJ databases">
        <title>Complete genome sequence of Paenibacillus mucilaginosus K02.</title>
        <authorList>
            <person name="Xiao B."/>
            <person name="Sun L."/>
            <person name="Xiao L."/>
            <person name="Lian B."/>
        </authorList>
    </citation>
    <scope>NUCLEOTIDE SEQUENCE [LARGE SCALE GENOMIC DNA]</scope>
    <source>
        <strain evidence="1 2">K02</strain>
    </source>
</reference>
<proteinExistence type="predicted"/>
<evidence type="ECO:0000313" key="2">
    <source>
        <dbReference type="Proteomes" id="UP000007392"/>
    </source>
</evidence>
<name>R9ULL3_9BACL</name>
<accession>R9ULL3</accession>
<sequence>MDSGEMGILPDQVEEQAARRLPGVPVEQRVVIRKGMGRSLKVNGRPLLESFPYHGKIWETTSTAVKTPYPFFPAHQRMDSHTEILKDVDVANRFFFSFLDRNSSFFD</sequence>
<dbReference type="KEGG" id="pmw:B2K_39745"/>
<gene>
    <name evidence="1" type="ORF">B2K_39745</name>
</gene>